<dbReference type="PANTHER" id="PTHR38846">
    <property type="entry name" value="C3H1-TYPE DOMAIN-CONTAINING PROTEIN"/>
    <property type="match status" value="1"/>
</dbReference>
<protein>
    <submittedName>
        <fullName evidence="2">Uncharacterized protein</fullName>
    </submittedName>
</protein>
<dbReference type="STRING" id="685588.A0A067SK16"/>
<dbReference type="PANTHER" id="PTHR38846:SF1">
    <property type="entry name" value="C3H1-TYPE DOMAIN-CONTAINING PROTEIN"/>
    <property type="match status" value="1"/>
</dbReference>
<evidence type="ECO:0000256" key="1">
    <source>
        <dbReference type="SAM" id="MobiDB-lite"/>
    </source>
</evidence>
<dbReference type="EMBL" id="KL142417">
    <property type="protein sequence ID" value="KDR67098.1"/>
    <property type="molecule type" value="Genomic_DNA"/>
</dbReference>
<evidence type="ECO:0000313" key="3">
    <source>
        <dbReference type="Proteomes" id="UP000027222"/>
    </source>
</evidence>
<dbReference type="Proteomes" id="UP000027222">
    <property type="component" value="Unassembled WGS sequence"/>
</dbReference>
<dbReference type="OrthoDB" id="6105938at2759"/>
<keyword evidence="3" id="KW-1185">Reference proteome</keyword>
<sequence>MPRFSDDGPLAEYFAQHPTFTPNHNKSATSEFHRLCQALHLPKQSRARKAARAAFKDALTEEFNSIYGTDADDLVAWHTLCERIGIAPVPSTLEECRKAVTSTHVNLVDLTTRSGHIRIFSSVEELSEYTMENDKIFPRDNVYAGDLLQHLLRHIFNPGMDSGRGGSGNKRRGGRGRRAGRGRN</sequence>
<gene>
    <name evidence="2" type="ORF">GALMADRAFT_130478</name>
</gene>
<dbReference type="AlphaFoldDB" id="A0A067SK16"/>
<feature type="compositionally biased region" description="Basic residues" evidence="1">
    <location>
        <begin position="169"/>
        <end position="184"/>
    </location>
</feature>
<name>A0A067SK16_GALM3</name>
<accession>A0A067SK16</accession>
<reference evidence="3" key="1">
    <citation type="journal article" date="2014" name="Proc. Natl. Acad. Sci. U.S.A.">
        <title>Extensive sampling of basidiomycete genomes demonstrates inadequacy of the white-rot/brown-rot paradigm for wood decay fungi.</title>
        <authorList>
            <person name="Riley R."/>
            <person name="Salamov A.A."/>
            <person name="Brown D.W."/>
            <person name="Nagy L.G."/>
            <person name="Floudas D."/>
            <person name="Held B.W."/>
            <person name="Levasseur A."/>
            <person name="Lombard V."/>
            <person name="Morin E."/>
            <person name="Otillar R."/>
            <person name="Lindquist E.A."/>
            <person name="Sun H."/>
            <person name="LaButti K.M."/>
            <person name="Schmutz J."/>
            <person name="Jabbour D."/>
            <person name="Luo H."/>
            <person name="Baker S.E."/>
            <person name="Pisabarro A.G."/>
            <person name="Walton J.D."/>
            <person name="Blanchette R.A."/>
            <person name="Henrissat B."/>
            <person name="Martin F."/>
            <person name="Cullen D."/>
            <person name="Hibbett D.S."/>
            <person name="Grigoriev I.V."/>
        </authorList>
    </citation>
    <scope>NUCLEOTIDE SEQUENCE [LARGE SCALE GENOMIC DNA]</scope>
    <source>
        <strain evidence="3">CBS 339.88</strain>
    </source>
</reference>
<evidence type="ECO:0000313" key="2">
    <source>
        <dbReference type="EMBL" id="KDR67098.1"/>
    </source>
</evidence>
<organism evidence="2 3">
    <name type="scientific">Galerina marginata (strain CBS 339.88)</name>
    <dbReference type="NCBI Taxonomy" id="685588"/>
    <lineage>
        <taxon>Eukaryota</taxon>
        <taxon>Fungi</taxon>
        <taxon>Dikarya</taxon>
        <taxon>Basidiomycota</taxon>
        <taxon>Agaricomycotina</taxon>
        <taxon>Agaricomycetes</taxon>
        <taxon>Agaricomycetidae</taxon>
        <taxon>Agaricales</taxon>
        <taxon>Agaricineae</taxon>
        <taxon>Strophariaceae</taxon>
        <taxon>Galerina</taxon>
    </lineage>
</organism>
<feature type="region of interest" description="Disordered" evidence="1">
    <location>
        <begin position="159"/>
        <end position="184"/>
    </location>
</feature>
<proteinExistence type="predicted"/>
<dbReference type="HOGENOM" id="CLU_053382_2_1_1"/>